<evidence type="ECO:0008006" key="4">
    <source>
        <dbReference type="Google" id="ProtNLM"/>
    </source>
</evidence>
<evidence type="ECO:0000313" key="3">
    <source>
        <dbReference type="Proteomes" id="UP001141806"/>
    </source>
</evidence>
<feature type="compositionally biased region" description="Basic and acidic residues" evidence="1">
    <location>
        <begin position="130"/>
        <end position="150"/>
    </location>
</feature>
<dbReference type="Proteomes" id="UP001141806">
    <property type="component" value="Unassembled WGS sequence"/>
</dbReference>
<dbReference type="OrthoDB" id="1676059at2759"/>
<gene>
    <name evidence="2" type="ORF">NE237_002247</name>
</gene>
<comment type="caution">
    <text evidence="2">The sequence shown here is derived from an EMBL/GenBank/DDBJ whole genome shotgun (WGS) entry which is preliminary data.</text>
</comment>
<dbReference type="AlphaFoldDB" id="A0A9Q0KUW8"/>
<name>A0A9Q0KUW8_9MAGN</name>
<dbReference type="EMBL" id="JAMYWD010000003">
    <property type="protein sequence ID" value="KAJ4977141.1"/>
    <property type="molecule type" value="Genomic_DNA"/>
</dbReference>
<feature type="region of interest" description="Disordered" evidence="1">
    <location>
        <begin position="130"/>
        <end position="153"/>
    </location>
</feature>
<protein>
    <recommendedName>
        <fullName evidence="4">Transposase MuDR plant domain-containing protein</fullName>
    </recommendedName>
</protein>
<accession>A0A9Q0KUW8</accession>
<keyword evidence="3" id="KW-1185">Reference proteome</keyword>
<organism evidence="2 3">
    <name type="scientific">Protea cynaroides</name>
    <dbReference type="NCBI Taxonomy" id="273540"/>
    <lineage>
        <taxon>Eukaryota</taxon>
        <taxon>Viridiplantae</taxon>
        <taxon>Streptophyta</taxon>
        <taxon>Embryophyta</taxon>
        <taxon>Tracheophyta</taxon>
        <taxon>Spermatophyta</taxon>
        <taxon>Magnoliopsida</taxon>
        <taxon>Proteales</taxon>
        <taxon>Proteaceae</taxon>
        <taxon>Protea</taxon>
    </lineage>
</organism>
<feature type="compositionally biased region" description="Acidic residues" evidence="1">
    <location>
        <begin position="170"/>
        <end position="181"/>
    </location>
</feature>
<sequence length="239" mass="26898">MGTRIKIKYNFYNNSSERIIDPDTYGYLDVVYDVYSTVWKHIPDGRTCTFSVNCILNRGGEEMEINSDATVSMFDKHINAHEIKLYVYNIQIAYRHTITQFEDPSTPRQAHSFMGSKEVMFTSDAITSTREKDIKPKGKEEDTDGIDERITGGSTHLSDNELVGYVDSSNDVDWDGDDGDEVDKSDGSDQNEEDVEGYVDINAFRAALQNYLIEEGVDVIRLKNEKAKVTAICVASGCP</sequence>
<reference evidence="2" key="1">
    <citation type="journal article" date="2023" name="Plant J.">
        <title>The genome of the king protea, Protea cynaroides.</title>
        <authorList>
            <person name="Chang J."/>
            <person name="Duong T.A."/>
            <person name="Schoeman C."/>
            <person name="Ma X."/>
            <person name="Roodt D."/>
            <person name="Barker N."/>
            <person name="Li Z."/>
            <person name="Van de Peer Y."/>
            <person name="Mizrachi E."/>
        </authorList>
    </citation>
    <scope>NUCLEOTIDE SEQUENCE</scope>
    <source>
        <tissue evidence="2">Young leaves</tissue>
    </source>
</reference>
<feature type="region of interest" description="Disordered" evidence="1">
    <location>
        <begin position="168"/>
        <end position="194"/>
    </location>
</feature>
<evidence type="ECO:0000256" key="1">
    <source>
        <dbReference type="SAM" id="MobiDB-lite"/>
    </source>
</evidence>
<proteinExistence type="predicted"/>
<evidence type="ECO:0000313" key="2">
    <source>
        <dbReference type="EMBL" id="KAJ4977141.1"/>
    </source>
</evidence>